<protein>
    <recommendedName>
        <fullName evidence="4">Sel1 repeat family protein</fullName>
    </recommendedName>
</protein>
<proteinExistence type="predicted"/>
<evidence type="ECO:0000256" key="1">
    <source>
        <dbReference type="SAM" id="SignalP"/>
    </source>
</evidence>
<feature type="chain" id="PRO_5034978524" description="Sel1 repeat family protein" evidence="1">
    <location>
        <begin position="28"/>
        <end position="248"/>
    </location>
</feature>
<organism evidence="2 3">
    <name type="scientific">Methyloradius palustris</name>
    <dbReference type="NCBI Taxonomy" id="2778876"/>
    <lineage>
        <taxon>Bacteria</taxon>
        <taxon>Pseudomonadati</taxon>
        <taxon>Pseudomonadota</taxon>
        <taxon>Betaproteobacteria</taxon>
        <taxon>Nitrosomonadales</taxon>
        <taxon>Methylophilaceae</taxon>
        <taxon>Methyloradius</taxon>
    </lineage>
</organism>
<dbReference type="RefSeq" id="WP_221763501.1">
    <property type="nucleotide sequence ID" value="NZ_AP024110.1"/>
</dbReference>
<dbReference type="KEGG" id="mpau:ZMTM_16700"/>
<evidence type="ECO:0008006" key="4">
    <source>
        <dbReference type="Google" id="ProtNLM"/>
    </source>
</evidence>
<dbReference type="InterPro" id="IPR052945">
    <property type="entry name" value="Mitotic_Regulator"/>
</dbReference>
<dbReference type="EMBL" id="AP024110">
    <property type="protein sequence ID" value="BCM25411.1"/>
    <property type="molecule type" value="Genomic_DNA"/>
</dbReference>
<reference evidence="2" key="1">
    <citation type="journal article" date="2021" name="Arch. Microbiol.">
        <title>Methyloradius palustris gen. nov., sp. nov., a methanol-oxidizing bacterium isolated from snow.</title>
        <authorList>
            <person name="Miyadera T."/>
            <person name="Kojima H."/>
            <person name="Fukui M."/>
        </authorList>
    </citation>
    <scope>NUCLEOTIDE SEQUENCE</scope>
    <source>
        <strain evidence="2">Zm11</strain>
    </source>
</reference>
<dbReference type="Gene3D" id="1.25.40.10">
    <property type="entry name" value="Tetratricopeptide repeat domain"/>
    <property type="match status" value="2"/>
</dbReference>
<dbReference type="Proteomes" id="UP000826722">
    <property type="component" value="Chromosome"/>
</dbReference>
<dbReference type="SUPFAM" id="SSF81901">
    <property type="entry name" value="HCP-like"/>
    <property type="match status" value="1"/>
</dbReference>
<dbReference type="Pfam" id="PF08238">
    <property type="entry name" value="Sel1"/>
    <property type="match status" value="5"/>
</dbReference>
<accession>A0A8D5GBV2</accession>
<dbReference type="AlphaFoldDB" id="A0A8D5GBV2"/>
<keyword evidence="1" id="KW-0732">Signal</keyword>
<dbReference type="SMART" id="SM00671">
    <property type="entry name" value="SEL1"/>
    <property type="match status" value="4"/>
</dbReference>
<evidence type="ECO:0000313" key="3">
    <source>
        <dbReference type="Proteomes" id="UP000826722"/>
    </source>
</evidence>
<keyword evidence="3" id="KW-1185">Reference proteome</keyword>
<dbReference type="InterPro" id="IPR006597">
    <property type="entry name" value="Sel1-like"/>
</dbReference>
<dbReference type="InterPro" id="IPR011990">
    <property type="entry name" value="TPR-like_helical_dom_sf"/>
</dbReference>
<evidence type="ECO:0000313" key="2">
    <source>
        <dbReference type="EMBL" id="BCM25411.1"/>
    </source>
</evidence>
<dbReference type="PANTHER" id="PTHR43628:SF1">
    <property type="entry name" value="CHITIN SYNTHASE REGULATORY FACTOR 2-RELATED"/>
    <property type="match status" value="1"/>
</dbReference>
<name>A0A8D5GBV2_9PROT</name>
<sequence>MNILLPKISAYLLISGLLTSFALQANADNLSDAKAAIAKADFAKAAKIYQQAAQAGDVKAEYNLGLMYLNGDGVKQDNAEALKWFTTSANGGFAEAQYRLGVIYFRNDIVPIDYAEAVKWYKAAATQGHVKSQLDMGVIYYSGAVVDQDYAEAIKWYKLAASQGLTEAQFNLGSMYLKGEGVAEDLVKGYMWVYLSTQPNNAQLNEPARNNSKRFTVLSFYANKMTVEQLAEAKSSANACSANRFTDC</sequence>
<feature type="signal peptide" evidence="1">
    <location>
        <begin position="1"/>
        <end position="27"/>
    </location>
</feature>
<gene>
    <name evidence="2" type="ORF">ZMTM_16700</name>
</gene>
<dbReference type="PANTHER" id="PTHR43628">
    <property type="entry name" value="ACTIVATOR OF C KINASE PROTEIN 1-RELATED"/>
    <property type="match status" value="1"/>
</dbReference>